<protein>
    <submittedName>
        <fullName evidence="1">Uncharacterized protein</fullName>
    </submittedName>
</protein>
<reference evidence="1 2" key="1">
    <citation type="submission" date="2022-04" db="EMBL/GenBank/DDBJ databases">
        <title>Genome draft of Actinomadura sp. ATCC 31491.</title>
        <authorList>
            <person name="Shi X."/>
            <person name="Du Y."/>
        </authorList>
    </citation>
    <scope>NUCLEOTIDE SEQUENCE [LARGE SCALE GENOMIC DNA]</scope>
    <source>
        <strain evidence="1 2">ATCC 31491</strain>
    </source>
</reference>
<accession>A0ABT0FPH5</accession>
<proteinExistence type="predicted"/>
<evidence type="ECO:0000313" key="1">
    <source>
        <dbReference type="EMBL" id="MCK2214253.1"/>
    </source>
</evidence>
<name>A0ABT0FPH5_9ACTN</name>
<sequence length="106" mass="11825">MTRATGTLPDSLHWQRRATQTLAAILRVHADLDPIAWQIEPHGCHLTGLIIGSDGVVVERRFAEWATALRLRVVEQDPDLLRAISSRCAVDCRINLIALPPRKDPT</sequence>
<dbReference type="EMBL" id="JAKRKC020000001">
    <property type="protein sequence ID" value="MCK2214253.1"/>
    <property type="molecule type" value="Genomic_DNA"/>
</dbReference>
<gene>
    <name evidence="1" type="ORF">MF672_010690</name>
</gene>
<keyword evidence="2" id="KW-1185">Reference proteome</keyword>
<evidence type="ECO:0000313" key="2">
    <source>
        <dbReference type="Proteomes" id="UP001317259"/>
    </source>
</evidence>
<dbReference type="Proteomes" id="UP001317259">
    <property type="component" value="Unassembled WGS sequence"/>
</dbReference>
<organism evidence="1 2">
    <name type="scientific">Actinomadura luzonensis</name>
    <dbReference type="NCBI Taxonomy" id="2805427"/>
    <lineage>
        <taxon>Bacteria</taxon>
        <taxon>Bacillati</taxon>
        <taxon>Actinomycetota</taxon>
        <taxon>Actinomycetes</taxon>
        <taxon>Streptosporangiales</taxon>
        <taxon>Thermomonosporaceae</taxon>
        <taxon>Actinomadura</taxon>
    </lineage>
</organism>
<dbReference type="RefSeq" id="WP_242374625.1">
    <property type="nucleotide sequence ID" value="NZ_JAKRKC020000001.1"/>
</dbReference>
<comment type="caution">
    <text evidence="1">The sequence shown here is derived from an EMBL/GenBank/DDBJ whole genome shotgun (WGS) entry which is preliminary data.</text>
</comment>